<name>A0ABP1EKA4_9FLAO</name>
<dbReference type="InterPro" id="IPR009057">
    <property type="entry name" value="Homeodomain-like_sf"/>
</dbReference>
<proteinExistence type="predicted"/>
<protein>
    <submittedName>
        <fullName evidence="1">HTH tetR-type domain-containing protein</fullName>
    </submittedName>
</protein>
<evidence type="ECO:0000313" key="2">
    <source>
        <dbReference type="Proteomes" id="UP001497416"/>
    </source>
</evidence>
<dbReference type="Proteomes" id="UP001497416">
    <property type="component" value="Unassembled WGS sequence"/>
</dbReference>
<dbReference type="EMBL" id="CAXIXY010000003">
    <property type="protein sequence ID" value="CAL2081638.1"/>
    <property type="molecule type" value="Genomic_DNA"/>
</dbReference>
<comment type="caution">
    <text evidence="1">The sequence shown here is derived from an EMBL/GenBank/DDBJ whole genome shotgun (WGS) entry which is preliminary data.</text>
</comment>
<dbReference type="Gene3D" id="1.10.357.10">
    <property type="entry name" value="Tetracycline Repressor, domain 2"/>
    <property type="match status" value="1"/>
</dbReference>
<keyword evidence="2" id="KW-1185">Reference proteome</keyword>
<gene>
    <name evidence="1" type="ORF">T190607A01A_11229</name>
</gene>
<dbReference type="RefSeq" id="WP_348711111.1">
    <property type="nucleotide sequence ID" value="NZ_CAXIXY010000003.1"/>
</dbReference>
<reference evidence="1 2" key="1">
    <citation type="submission" date="2024-05" db="EMBL/GenBank/DDBJ databases">
        <authorList>
            <person name="Duchaud E."/>
        </authorList>
    </citation>
    <scope>NUCLEOTIDE SEQUENCE [LARGE SCALE GENOMIC DNA]</scope>
    <source>
        <strain evidence="1">Ena-SAMPLE-TAB-13-05-2024-13:56:06:370-140302</strain>
    </source>
</reference>
<sequence>MGRKALDTERKELSNKAQIWVRELFYKVQNEKLDKLTLDDLAILAQKSKSTIYTYFKTKEEIYATMVAMVLNDLKDVVIEELSDDVDVVSLYEQSLLKISASIEGISIHFLEEIQTNFPKIWNHIKEVTDGILSTFSLIYKRGMETGVFANFNIALLLAMDNSFIMNIMTDHEHFKEEKLSLKDIVSQYLHLRIKALTK</sequence>
<organism evidence="1 2">
    <name type="scientific">Tenacibaculum platacis</name>
    <dbReference type="NCBI Taxonomy" id="3137852"/>
    <lineage>
        <taxon>Bacteria</taxon>
        <taxon>Pseudomonadati</taxon>
        <taxon>Bacteroidota</taxon>
        <taxon>Flavobacteriia</taxon>
        <taxon>Flavobacteriales</taxon>
        <taxon>Flavobacteriaceae</taxon>
        <taxon>Tenacibaculum</taxon>
    </lineage>
</organism>
<dbReference type="SUPFAM" id="SSF46689">
    <property type="entry name" value="Homeodomain-like"/>
    <property type="match status" value="1"/>
</dbReference>
<accession>A0ABP1EKA4</accession>
<evidence type="ECO:0000313" key="1">
    <source>
        <dbReference type="EMBL" id="CAL2081638.1"/>
    </source>
</evidence>